<protein>
    <submittedName>
        <fullName evidence="1">Uncharacterized protein</fullName>
    </submittedName>
</protein>
<name>A0A829WND5_GLUOY</name>
<organism evidence="1 2">
    <name type="scientific">Gluconobacter oxydans NBRC 3293</name>
    <dbReference type="NCBI Taxonomy" id="1315969"/>
    <lineage>
        <taxon>Bacteria</taxon>
        <taxon>Pseudomonadati</taxon>
        <taxon>Pseudomonadota</taxon>
        <taxon>Alphaproteobacteria</taxon>
        <taxon>Acetobacterales</taxon>
        <taxon>Acetobacteraceae</taxon>
        <taxon>Gluconobacter</taxon>
    </lineage>
</organism>
<reference evidence="1 2" key="1">
    <citation type="submission" date="2013-04" db="EMBL/GenBank/DDBJ databases">
        <title>Gluconobacter oxydans NBRC 3293 whole genome sequence.</title>
        <authorList>
            <person name="Matsutani M."/>
            <person name="Yakushi T."/>
            <person name="Matsushita K."/>
        </authorList>
    </citation>
    <scope>NUCLEOTIDE SEQUENCE [LARGE SCALE GENOMIC DNA]</scope>
    <source>
        <strain evidence="1 2">NBRC 3293</strain>
    </source>
</reference>
<dbReference type="Proteomes" id="UP000484858">
    <property type="component" value="Unassembled WGS sequence"/>
</dbReference>
<proteinExistence type="predicted"/>
<evidence type="ECO:0000313" key="1">
    <source>
        <dbReference type="EMBL" id="GEM18338.1"/>
    </source>
</evidence>
<gene>
    <name evidence="1" type="ORF">NBRC3293_2835</name>
</gene>
<accession>A0A829WND5</accession>
<dbReference type="AlphaFoldDB" id="A0A829WND5"/>
<evidence type="ECO:0000313" key="2">
    <source>
        <dbReference type="Proteomes" id="UP000484858"/>
    </source>
</evidence>
<comment type="caution">
    <text evidence="1">The sequence shown here is derived from an EMBL/GenBank/DDBJ whole genome shotgun (WGS) entry which is preliminary data.</text>
</comment>
<dbReference type="EMBL" id="BARJ01000012">
    <property type="protein sequence ID" value="GEM18338.1"/>
    <property type="molecule type" value="Genomic_DNA"/>
</dbReference>
<dbReference type="RefSeq" id="WP_172493691.1">
    <property type="nucleotide sequence ID" value="NZ_BARJ01000012.1"/>
</dbReference>
<sequence>MSHFSLSGFLPPPDDVLHATVELKALMAVQGRMLLELLGGSSAAHHALEGIVILHRDLEYRFEQLERLLLDQPG</sequence>